<dbReference type="Pfam" id="PF07508">
    <property type="entry name" value="Recombinase"/>
    <property type="match status" value="1"/>
</dbReference>
<keyword evidence="1" id="KW-0238">DNA-binding</keyword>
<protein>
    <recommendedName>
        <fullName evidence="7">Recombinase domain-containing protein</fullName>
    </recommendedName>
</protein>
<dbReference type="PANTHER" id="PTHR30461:SF2">
    <property type="entry name" value="SERINE RECOMBINASE PINE-RELATED"/>
    <property type="match status" value="1"/>
</dbReference>
<proteinExistence type="predicted"/>
<keyword evidence="6" id="KW-1185">Reference proteome</keyword>
<dbReference type="Proteomes" id="UP000599074">
    <property type="component" value="Unassembled WGS sequence"/>
</dbReference>
<evidence type="ECO:0000313" key="5">
    <source>
        <dbReference type="EMBL" id="GII22597.1"/>
    </source>
</evidence>
<evidence type="ECO:0000259" key="4">
    <source>
        <dbReference type="Pfam" id="PF13408"/>
    </source>
</evidence>
<name>A0A8J3WZV3_9ACTN</name>
<dbReference type="AlphaFoldDB" id="A0A8J3WZV3"/>
<dbReference type="Gene3D" id="3.90.1750.20">
    <property type="entry name" value="Putative Large Serine Recombinase, Chain B, Domain 2"/>
    <property type="match status" value="1"/>
</dbReference>
<evidence type="ECO:0000259" key="3">
    <source>
        <dbReference type="Pfam" id="PF07508"/>
    </source>
</evidence>
<comment type="caution">
    <text evidence="5">The sequence shown here is derived from an EMBL/GenBank/DDBJ whole genome shotgun (WGS) entry which is preliminary data.</text>
</comment>
<organism evidence="5 6">
    <name type="scientific">Planosporangium mesophilum</name>
    <dbReference type="NCBI Taxonomy" id="689768"/>
    <lineage>
        <taxon>Bacteria</taxon>
        <taxon>Bacillati</taxon>
        <taxon>Actinomycetota</taxon>
        <taxon>Actinomycetes</taxon>
        <taxon>Micromonosporales</taxon>
        <taxon>Micromonosporaceae</taxon>
        <taxon>Planosporangium</taxon>
    </lineage>
</organism>
<evidence type="ECO:0008006" key="7">
    <source>
        <dbReference type="Google" id="ProtNLM"/>
    </source>
</evidence>
<evidence type="ECO:0000256" key="2">
    <source>
        <dbReference type="ARBA" id="ARBA00023172"/>
    </source>
</evidence>
<feature type="domain" description="Recombinase" evidence="3">
    <location>
        <begin position="3"/>
        <end position="76"/>
    </location>
</feature>
<dbReference type="GO" id="GO:0003677">
    <property type="term" value="F:DNA binding"/>
    <property type="evidence" value="ECO:0007669"/>
    <property type="project" value="UniProtKB-KW"/>
</dbReference>
<dbReference type="InterPro" id="IPR011109">
    <property type="entry name" value="DNA_bind_recombinase_dom"/>
</dbReference>
<dbReference type="InterPro" id="IPR050639">
    <property type="entry name" value="SSR_resolvase"/>
</dbReference>
<feature type="domain" description="Recombinase zinc beta ribbon" evidence="4">
    <location>
        <begin position="93"/>
        <end position="122"/>
    </location>
</feature>
<keyword evidence="2" id="KW-0233">DNA recombination</keyword>
<dbReference type="InterPro" id="IPR025827">
    <property type="entry name" value="Zn_ribbon_recom_dom"/>
</dbReference>
<accession>A0A8J3WZV3</accession>
<dbReference type="EMBL" id="BOON01000018">
    <property type="protein sequence ID" value="GII22597.1"/>
    <property type="molecule type" value="Genomic_DNA"/>
</dbReference>
<evidence type="ECO:0000313" key="6">
    <source>
        <dbReference type="Proteomes" id="UP000599074"/>
    </source>
</evidence>
<dbReference type="GO" id="GO:0000150">
    <property type="term" value="F:DNA strand exchange activity"/>
    <property type="evidence" value="ECO:0007669"/>
    <property type="project" value="InterPro"/>
</dbReference>
<dbReference type="InterPro" id="IPR038109">
    <property type="entry name" value="DNA_bind_recomb_sf"/>
</dbReference>
<reference evidence="5" key="1">
    <citation type="submission" date="2021-01" db="EMBL/GenBank/DDBJ databases">
        <title>Whole genome shotgun sequence of Planosporangium mesophilum NBRC 109066.</title>
        <authorList>
            <person name="Komaki H."/>
            <person name="Tamura T."/>
        </authorList>
    </citation>
    <scope>NUCLEOTIDE SEQUENCE</scope>
    <source>
        <strain evidence="5">NBRC 109066</strain>
    </source>
</reference>
<dbReference type="Pfam" id="PF13408">
    <property type="entry name" value="Zn_ribbon_recom"/>
    <property type="match status" value="1"/>
</dbReference>
<evidence type="ECO:0000256" key="1">
    <source>
        <dbReference type="ARBA" id="ARBA00023125"/>
    </source>
</evidence>
<dbReference type="PANTHER" id="PTHR30461">
    <property type="entry name" value="DNA-INVERTASE FROM LAMBDOID PROPHAGE"/>
    <property type="match status" value="1"/>
</dbReference>
<gene>
    <name evidence="5" type="ORF">Pme01_21940</name>
</gene>
<sequence length="130" mass="15185">MAIRTILTNPRYTGYQCWNRQRKDEVLVNVRDVALGHTTRLRWNTGDKWVRSDKPAHPAIINLDSFDQVQAKLATRGATTTKVKPRRTPRPYIFRGLLFCGVCGRRMQGQWLHGMAYYRCRFPEEYALAN</sequence>